<gene>
    <name evidence="2" type="ORF">HAKA00212_LOCUS7217</name>
</gene>
<dbReference type="PROSITE" id="PS51421">
    <property type="entry name" value="RAS"/>
    <property type="match status" value="1"/>
</dbReference>
<dbReference type="Pfam" id="PF00071">
    <property type="entry name" value="Ras"/>
    <property type="match status" value="1"/>
</dbReference>
<proteinExistence type="predicted"/>
<dbReference type="PROSITE" id="PS51419">
    <property type="entry name" value="RAB"/>
    <property type="match status" value="1"/>
</dbReference>
<dbReference type="SMART" id="SM00173">
    <property type="entry name" value="RAS"/>
    <property type="match status" value="1"/>
</dbReference>
<dbReference type="GO" id="GO:0005525">
    <property type="term" value="F:GTP binding"/>
    <property type="evidence" value="ECO:0007669"/>
    <property type="project" value="InterPro"/>
</dbReference>
<dbReference type="SMART" id="SM00175">
    <property type="entry name" value="RAB"/>
    <property type="match status" value="1"/>
</dbReference>
<dbReference type="SUPFAM" id="SSF52540">
    <property type="entry name" value="P-loop containing nucleoside triphosphate hydrolases"/>
    <property type="match status" value="1"/>
</dbReference>
<dbReference type="PRINTS" id="PR00449">
    <property type="entry name" value="RASTRNSFRMNG"/>
</dbReference>
<keyword evidence="1" id="KW-0547">Nucleotide-binding</keyword>
<dbReference type="GO" id="GO:0003924">
    <property type="term" value="F:GTPase activity"/>
    <property type="evidence" value="ECO:0007669"/>
    <property type="project" value="InterPro"/>
</dbReference>
<evidence type="ECO:0000256" key="1">
    <source>
        <dbReference type="ARBA" id="ARBA00022741"/>
    </source>
</evidence>
<evidence type="ECO:0000313" key="2">
    <source>
        <dbReference type="EMBL" id="CAE0628535.1"/>
    </source>
</evidence>
<dbReference type="InterPro" id="IPR001806">
    <property type="entry name" value="Small_GTPase"/>
</dbReference>
<sequence>MASSPPIRFKFLVIGSAGVGKSALVHTYTERSFNEKLLSTLGAEMGKREIYLDGGQLVKLEIWDTAGQETFFSLTRQYYRNADGCFVVFDLTNKNSFDDVPIWVNKAKENCNNDNICIMMLGNKTDMADRRAVRTEEALARAGRLGVPYAELTARSTGAVDEVFAALSEMALGVITNSLDESSSNSNNPRKRRQNSIKLRSTASRQNVLLEAEEQDRSRFSKCCSSI</sequence>
<organism evidence="2">
    <name type="scientific">Heterosigma akashiwo</name>
    <name type="common">Chromophytic alga</name>
    <name type="synonym">Heterosigma carterae</name>
    <dbReference type="NCBI Taxonomy" id="2829"/>
    <lineage>
        <taxon>Eukaryota</taxon>
        <taxon>Sar</taxon>
        <taxon>Stramenopiles</taxon>
        <taxon>Ochrophyta</taxon>
        <taxon>Raphidophyceae</taxon>
        <taxon>Chattonellales</taxon>
        <taxon>Chattonellaceae</taxon>
        <taxon>Heterosigma</taxon>
    </lineage>
</organism>
<dbReference type="NCBIfam" id="TIGR00231">
    <property type="entry name" value="small_GTP"/>
    <property type="match status" value="1"/>
</dbReference>
<dbReference type="SMART" id="SM00176">
    <property type="entry name" value="RAN"/>
    <property type="match status" value="1"/>
</dbReference>
<dbReference type="CDD" id="cd00154">
    <property type="entry name" value="Rab"/>
    <property type="match status" value="1"/>
</dbReference>
<dbReference type="SMART" id="SM00174">
    <property type="entry name" value="RHO"/>
    <property type="match status" value="1"/>
</dbReference>
<dbReference type="Gene3D" id="3.40.50.300">
    <property type="entry name" value="P-loop containing nucleotide triphosphate hydrolases"/>
    <property type="match status" value="1"/>
</dbReference>
<name>A0A6V1PSB7_HETAK</name>
<reference evidence="2" key="1">
    <citation type="submission" date="2021-01" db="EMBL/GenBank/DDBJ databases">
        <authorList>
            <person name="Corre E."/>
            <person name="Pelletier E."/>
            <person name="Niang G."/>
            <person name="Scheremetjew M."/>
            <person name="Finn R."/>
            <person name="Kale V."/>
            <person name="Holt S."/>
            <person name="Cochrane G."/>
            <person name="Meng A."/>
            <person name="Brown T."/>
            <person name="Cohen L."/>
        </authorList>
    </citation>
    <scope>NUCLEOTIDE SEQUENCE</scope>
    <source>
        <strain evidence="2">CCMP3107</strain>
    </source>
</reference>
<dbReference type="InterPro" id="IPR005225">
    <property type="entry name" value="Small_GTP-bd"/>
</dbReference>
<dbReference type="AlphaFoldDB" id="A0A6V1PSB7"/>
<dbReference type="FunFam" id="3.40.50.300:FF:001447">
    <property type="entry name" value="Ras-related protein Rab-1B"/>
    <property type="match status" value="1"/>
</dbReference>
<protein>
    <submittedName>
        <fullName evidence="2">Uncharacterized protein</fullName>
    </submittedName>
</protein>
<dbReference type="InterPro" id="IPR027417">
    <property type="entry name" value="P-loop_NTPase"/>
</dbReference>
<dbReference type="PANTHER" id="PTHR47978">
    <property type="match status" value="1"/>
</dbReference>
<dbReference type="EMBL" id="HBIU01015447">
    <property type="protein sequence ID" value="CAE0628535.1"/>
    <property type="molecule type" value="Transcribed_RNA"/>
</dbReference>
<accession>A0A6V1PSB7</accession>